<gene>
    <name evidence="1" type="ORF">OIU77_009200</name>
</gene>
<reference evidence="1" key="2">
    <citation type="journal article" date="2023" name="Int. J. Mol. Sci.">
        <title>De Novo Assembly and Annotation of 11 Diverse Shrub Willow (Salix) Genomes Reveals Novel Gene Organization in Sex-Linked Regions.</title>
        <authorList>
            <person name="Hyden B."/>
            <person name="Feng K."/>
            <person name="Yates T.B."/>
            <person name="Jawdy S."/>
            <person name="Cereghino C."/>
            <person name="Smart L.B."/>
            <person name="Muchero W."/>
        </authorList>
    </citation>
    <scope>NUCLEOTIDE SEQUENCE</scope>
    <source>
        <tissue evidence="1">Shoot tip</tissue>
    </source>
</reference>
<sequence>MHAVNFFFSFQMVYKNIFFLVVLLMDFLHLASTISDLSCEMVRRQQIHLVLE</sequence>
<evidence type="ECO:0000313" key="2">
    <source>
        <dbReference type="Proteomes" id="UP001141253"/>
    </source>
</evidence>
<name>A0ABQ9ADI2_9ROSI</name>
<comment type="caution">
    <text evidence="1">The sequence shown here is derived from an EMBL/GenBank/DDBJ whole genome shotgun (WGS) entry which is preliminary data.</text>
</comment>
<protein>
    <submittedName>
        <fullName evidence="1">Uncharacterized protein</fullName>
    </submittedName>
</protein>
<reference evidence="1" key="1">
    <citation type="submission" date="2022-10" db="EMBL/GenBank/DDBJ databases">
        <authorList>
            <person name="Hyden B.L."/>
            <person name="Feng K."/>
            <person name="Yates T."/>
            <person name="Jawdy S."/>
            <person name="Smart L.B."/>
            <person name="Muchero W."/>
        </authorList>
    </citation>
    <scope>NUCLEOTIDE SEQUENCE</scope>
    <source>
        <tissue evidence="1">Shoot tip</tissue>
    </source>
</reference>
<dbReference type="Proteomes" id="UP001141253">
    <property type="component" value="Chromosome 11"/>
</dbReference>
<evidence type="ECO:0000313" key="1">
    <source>
        <dbReference type="EMBL" id="KAJ6333286.1"/>
    </source>
</evidence>
<organism evidence="1 2">
    <name type="scientific">Salix suchowensis</name>
    <dbReference type="NCBI Taxonomy" id="1278906"/>
    <lineage>
        <taxon>Eukaryota</taxon>
        <taxon>Viridiplantae</taxon>
        <taxon>Streptophyta</taxon>
        <taxon>Embryophyta</taxon>
        <taxon>Tracheophyta</taxon>
        <taxon>Spermatophyta</taxon>
        <taxon>Magnoliopsida</taxon>
        <taxon>eudicotyledons</taxon>
        <taxon>Gunneridae</taxon>
        <taxon>Pentapetalae</taxon>
        <taxon>rosids</taxon>
        <taxon>fabids</taxon>
        <taxon>Malpighiales</taxon>
        <taxon>Salicaceae</taxon>
        <taxon>Saliceae</taxon>
        <taxon>Salix</taxon>
    </lineage>
</organism>
<accession>A0ABQ9ADI2</accession>
<dbReference type="EMBL" id="JAPFFI010000021">
    <property type="protein sequence ID" value="KAJ6333286.1"/>
    <property type="molecule type" value="Genomic_DNA"/>
</dbReference>
<keyword evidence="2" id="KW-1185">Reference proteome</keyword>
<proteinExistence type="predicted"/>